<dbReference type="AlphaFoldDB" id="A0A5R9KKF9"/>
<proteinExistence type="predicted"/>
<accession>A0A5R9KKF9</accession>
<dbReference type="OrthoDB" id="108192at2"/>
<sequence>MQKEAREAYNQSFTENRYQEFLNAFEVDFPGQLDFRIAETPVFIPAELKNKIIQASDEIIDSLLSPDFKEKTDRAVPVNESVPNENAHTSFLAIDFAICKNDSGELFPQLIELQGFPSLYGYQAYLSEQFRKYFDTPADFQYCFGAESYEAYVSKLRNLIVAGENPEEVILLEIFPEKQKTRIDFAITERMLGIKAVCYTKLIREGRKLYYESNGRKIQVKRIYNRLIFDDLKNYPDLETSYRFTDDVDVEWVGHPNWFFRISKFALPFLKSSFVPETDFVSNYNGRFPADLESYVLKPLFSFAGSGVQLHVSQELLRAIPDPENYILQKKVRYEPVIQAPDGLVKCEIRMMYGWNDSAEKPELLISLSRLSRGEMIGVDYNKNFTWVGGSATFFEK</sequence>
<evidence type="ECO:0008006" key="3">
    <source>
        <dbReference type="Google" id="ProtNLM"/>
    </source>
</evidence>
<organism evidence="1 2">
    <name type="scientific">Dyadobacter sediminis</name>
    <dbReference type="NCBI Taxonomy" id="1493691"/>
    <lineage>
        <taxon>Bacteria</taxon>
        <taxon>Pseudomonadati</taxon>
        <taxon>Bacteroidota</taxon>
        <taxon>Cytophagia</taxon>
        <taxon>Cytophagales</taxon>
        <taxon>Spirosomataceae</taxon>
        <taxon>Dyadobacter</taxon>
    </lineage>
</organism>
<gene>
    <name evidence="1" type="ORF">FEM55_06195</name>
</gene>
<evidence type="ECO:0000313" key="2">
    <source>
        <dbReference type="Proteomes" id="UP000309788"/>
    </source>
</evidence>
<evidence type="ECO:0000313" key="1">
    <source>
        <dbReference type="EMBL" id="TLU96710.1"/>
    </source>
</evidence>
<comment type="caution">
    <text evidence="1">The sequence shown here is derived from an EMBL/GenBank/DDBJ whole genome shotgun (WGS) entry which is preliminary data.</text>
</comment>
<keyword evidence="2" id="KW-1185">Reference proteome</keyword>
<name>A0A5R9KKF9_9BACT</name>
<reference evidence="1 2" key="1">
    <citation type="submission" date="2019-05" db="EMBL/GenBank/DDBJ databases">
        <authorList>
            <person name="Qu J.-H."/>
        </authorList>
    </citation>
    <scope>NUCLEOTIDE SEQUENCE [LARGE SCALE GENOMIC DNA]</scope>
    <source>
        <strain evidence="1 2">Z12</strain>
    </source>
</reference>
<dbReference type="EMBL" id="VCEI01000011">
    <property type="protein sequence ID" value="TLU96710.1"/>
    <property type="molecule type" value="Genomic_DNA"/>
</dbReference>
<dbReference type="Proteomes" id="UP000309788">
    <property type="component" value="Unassembled WGS sequence"/>
</dbReference>
<dbReference type="RefSeq" id="WP_138280404.1">
    <property type="nucleotide sequence ID" value="NZ_BMGE01000001.1"/>
</dbReference>
<protein>
    <recommendedName>
        <fullName evidence="3">Circularly permuted type 2 ATP-grasp protein</fullName>
    </recommendedName>
</protein>